<dbReference type="PROSITE" id="PS00075">
    <property type="entry name" value="DHFR_1"/>
    <property type="match status" value="1"/>
</dbReference>
<evidence type="ECO:0000313" key="10">
    <source>
        <dbReference type="Proteomes" id="UP000308199"/>
    </source>
</evidence>
<keyword evidence="5" id="KW-0521">NADP</keyword>
<gene>
    <name evidence="9" type="ORF">EW145_g788</name>
</gene>
<accession>A0A4S4LHJ2</accession>
<dbReference type="InterPro" id="IPR001796">
    <property type="entry name" value="DHFR_dom"/>
</dbReference>
<comment type="similarity">
    <text evidence="7">Belongs to the dihydrofolate reductase family.</text>
</comment>
<organism evidence="9 10">
    <name type="scientific">Phellinidium pouzarii</name>
    <dbReference type="NCBI Taxonomy" id="167371"/>
    <lineage>
        <taxon>Eukaryota</taxon>
        <taxon>Fungi</taxon>
        <taxon>Dikarya</taxon>
        <taxon>Basidiomycota</taxon>
        <taxon>Agaricomycotina</taxon>
        <taxon>Agaricomycetes</taxon>
        <taxon>Hymenochaetales</taxon>
        <taxon>Hymenochaetaceae</taxon>
        <taxon>Phellinidium</taxon>
    </lineage>
</organism>
<evidence type="ECO:0000256" key="6">
    <source>
        <dbReference type="ARBA" id="ARBA00023002"/>
    </source>
</evidence>
<keyword evidence="6" id="KW-0560">Oxidoreductase</keyword>
<protein>
    <recommendedName>
        <fullName evidence="3">Dihydrofolate reductase</fullName>
        <ecNumber evidence="2">1.5.1.3</ecNumber>
    </recommendedName>
</protein>
<evidence type="ECO:0000256" key="3">
    <source>
        <dbReference type="ARBA" id="ARBA00018886"/>
    </source>
</evidence>
<evidence type="ECO:0000256" key="5">
    <source>
        <dbReference type="ARBA" id="ARBA00022857"/>
    </source>
</evidence>
<dbReference type="GO" id="GO:0004146">
    <property type="term" value="F:dihydrofolate reductase activity"/>
    <property type="evidence" value="ECO:0007669"/>
    <property type="project" value="UniProtKB-EC"/>
</dbReference>
<dbReference type="PROSITE" id="PS51330">
    <property type="entry name" value="DHFR_2"/>
    <property type="match status" value="1"/>
</dbReference>
<dbReference type="InterPro" id="IPR017925">
    <property type="entry name" value="DHFR_CS"/>
</dbReference>
<reference evidence="9 10" key="1">
    <citation type="submission" date="2019-02" db="EMBL/GenBank/DDBJ databases">
        <title>Genome sequencing of the rare red list fungi Phellinidium pouzarii.</title>
        <authorList>
            <person name="Buettner E."/>
            <person name="Kellner H."/>
        </authorList>
    </citation>
    <scope>NUCLEOTIDE SEQUENCE [LARGE SCALE GENOMIC DNA]</scope>
    <source>
        <strain evidence="9 10">DSM 108285</strain>
    </source>
</reference>
<evidence type="ECO:0000256" key="4">
    <source>
        <dbReference type="ARBA" id="ARBA00022563"/>
    </source>
</evidence>
<evidence type="ECO:0000313" key="9">
    <source>
        <dbReference type="EMBL" id="THH11227.1"/>
    </source>
</evidence>
<dbReference type="InterPro" id="IPR024072">
    <property type="entry name" value="DHFR-like_dom_sf"/>
</dbReference>
<evidence type="ECO:0000256" key="1">
    <source>
        <dbReference type="ARBA" id="ARBA00004903"/>
    </source>
</evidence>
<dbReference type="Pfam" id="PF00186">
    <property type="entry name" value="DHFR_1"/>
    <property type="match status" value="1"/>
</dbReference>
<sequence>MSSLTLIVAATLTNGIGQSSRLPWRLPREMAYFARVTTTAPEGTANAVIMGRNTWESIPPKFRPLKGRLNIVVSSNPEYLKGSSDVQTSETQTASTSISAHTNIQDAISHGSSHKENIATPAEHRCFIIGGASIYKAALEPATASDSLAAASITDRILMTRILSPAFEDCDVFFPEFRDLKGKDGAFLWSQASHEELEAWVGSEVPRGTQKEKGVEYEFQMWTLKR</sequence>
<dbReference type="GO" id="GO:0046655">
    <property type="term" value="P:folic acid metabolic process"/>
    <property type="evidence" value="ECO:0007669"/>
    <property type="project" value="TreeGrafter"/>
</dbReference>
<dbReference type="AlphaFoldDB" id="A0A4S4LHJ2"/>
<evidence type="ECO:0000256" key="7">
    <source>
        <dbReference type="RuleBase" id="RU004474"/>
    </source>
</evidence>
<dbReference type="Proteomes" id="UP000308199">
    <property type="component" value="Unassembled WGS sequence"/>
</dbReference>
<dbReference type="OrthoDB" id="414698at2759"/>
<dbReference type="GO" id="GO:0050661">
    <property type="term" value="F:NADP binding"/>
    <property type="evidence" value="ECO:0007669"/>
    <property type="project" value="InterPro"/>
</dbReference>
<dbReference type="GO" id="GO:0046654">
    <property type="term" value="P:tetrahydrofolate biosynthetic process"/>
    <property type="evidence" value="ECO:0007669"/>
    <property type="project" value="UniProtKB-UniPathway"/>
</dbReference>
<dbReference type="GO" id="GO:0005739">
    <property type="term" value="C:mitochondrion"/>
    <property type="evidence" value="ECO:0007669"/>
    <property type="project" value="TreeGrafter"/>
</dbReference>
<dbReference type="PANTHER" id="PTHR48069:SF3">
    <property type="entry name" value="DIHYDROFOLATE REDUCTASE"/>
    <property type="match status" value="1"/>
</dbReference>
<dbReference type="PANTHER" id="PTHR48069">
    <property type="entry name" value="DIHYDROFOLATE REDUCTASE"/>
    <property type="match status" value="1"/>
</dbReference>
<dbReference type="PRINTS" id="PR00070">
    <property type="entry name" value="DHFR"/>
</dbReference>
<dbReference type="GO" id="GO:0046452">
    <property type="term" value="P:dihydrofolate metabolic process"/>
    <property type="evidence" value="ECO:0007669"/>
    <property type="project" value="TreeGrafter"/>
</dbReference>
<evidence type="ECO:0000259" key="8">
    <source>
        <dbReference type="PROSITE" id="PS51330"/>
    </source>
</evidence>
<dbReference type="EMBL" id="SGPK01000018">
    <property type="protein sequence ID" value="THH11227.1"/>
    <property type="molecule type" value="Genomic_DNA"/>
</dbReference>
<dbReference type="GO" id="GO:0006730">
    <property type="term" value="P:one-carbon metabolic process"/>
    <property type="evidence" value="ECO:0007669"/>
    <property type="project" value="UniProtKB-KW"/>
</dbReference>
<dbReference type="InterPro" id="IPR012259">
    <property type="entry name" value="DHFR"/>
</dbReference>
<feature type="domain" description="DHFR" evidence="8">
    <location>
        <begin position="3"/>
        <end position="224"/>
    </location>
</feature>
<dbReference type="EC" id="1.5.1.3" evidence="2"/>
<dbReference type="SUPFAM" id="SSF53597">
    <property type="entry name" value="Dihydrofolate reductase-like"/>
    <property type="match status" value="1"/>
</dbReference>
<dbReference type="UniPathway" id="UPA00077">
    <property type="reaction ID" value="UER00158"/>
</dbReference>
<keyword evidence="4" id="KW-0554">One-carbon metabolism</keyword>
<name>A0A4S4LHJ2_9AGAM</name>
<dbReference type="CDD" id="cd00209">
    <property type="entry name" value="DHFR"/>
    <property type="match status" value="1"/>
</dbReference>
<dbReference type="Gene3D" id="3.40.430.10">
    <property type="entry name" value="Dihydrofolate Reductase, subunit A"/>
    <property type="match status" value="1"/>
</dbReference>
<keyword evidence="10" id="KW-1185">Reference proteome</keyword>
<comment type="caution">
    <text evidence="9">The sequence shown here is derived from an EMBL/GenBank/DDBJ whole genome shotgun (WGS) entry which is preliminary data.</text>
</comment>
<evidence type="ECO:0000256" key="2">
    <source>
        <dbReference type="ARBA" id="ARBA00012856"/>
    </source>
</evidence>
<proteinExistence type="inferred from homology"/>
<comment type="pathway">
    <text evidence="1">Cofactor biosynthesis; tetrahydrofolate biosynthesis; 5,6,7,8-tetrahydrofolate from 7,8-dihydrofolate: step 1/1.</text>
</comment>